<dbReference type="Gene3D" id="1.20.1050.10">
    <property type="match status" value="1"/>
</dbReference>
<proteinExistence type="predicted"/>
<dbReference type="PANTHER" id="PTHR44051:SF8">
    <property type="entry name" value="GLUTATHIONE S-TRANSFERASE GSTA"/>
    <property type="match status" value="1"/>
</dbReference>
<dbReference type="InterPro" id="IPR040079">
    <property type="entry name" value="Glutathione_S-Trfase"/>
</dbReference>
<dbReference type="SFLD" id="SFLDS00019">
    <property type="entry name" value="Glutathione_Transferase_(cytos"/>
    <property type="match status" value="1"/>
</dbReference>
<dbReference type="OrthoDB" id="9794721at2"/>
<feature type="domain" description="GST N-terminal" evidence="1">
    <location>
        <begin position="1"/>
        <end position="81"/>
    </location>
</feature>
<keyword evidence="4" id="KW-1185">Reference proteome</keyword>
<dbReference type="SUPFAM" id="SSF47616">
    <property type="entry name" value="GST C-terminal domain-like"/>
    <property type="match status" value="1"/>
</dbReference>
<dbReference type="Gene3D" id="3.40.30.10">
    <property type="entry name" value="Glutaredoxin"/>
    <property type="match status" value="1"/>
</dbReference>
<dbReference type="InterPro" id="IPR010987">
    <property type="entry name" value="Glutathione-S-Trfase_C-like"/>
</dbReference>
<evidence type="ECO:0000313" key="3">
    <source>
        <dbReference type="EMBL" id="SDW75718.1"/>
    </source>
</evidence>
<dbReference type="InterPro" id="IPR034346">
    <property type="entry name" value="Gtt2-like_C"/>
</dbReference>
<feature type="domain" description="GST C-terminal" evidence="2">
    <location>
        <begin position="86"/>
        <end position="209"/>
    </location>
</feature>
<dbReference type="GO" id="GO:0016740">
    <property type="term" value="F:transferase activity"/>
    <property type="evidence" value="ECO:0007669"/>
    <property type="project" value="UniProtKB-KW"/>
</dbReference>
<accession>A0A1H2W587</accession>
<dbReference type="Proteomes" id="UP000183400">
    <property type="component" value="Unassembled WGS sequence"/>
</dbReference>
<dbReference type="CDD" id="cd03051">
    <property type="entry name" value="GST_N_GTT2_like"/>
    <property type="match status" value="1"/>
</dbReference>
<evidence type="ECO:0000259" key="1">
    <source>
        <dbReference type="PROSITE" id="PS50404"/>
    </source>
</evidence>
<evidence type="ECO:0000313" key="4">
    <source>
        <dbReference type="Proteomes" id="UP000183400"/>
    </source>
</evidence>
<dbReference type="PROSITE" id="PS50404">
    <property type="entry name" value="GST_NTER"/>
    <property type="match status" value="1"/>
</dbReference>
<dbReference type="CDD" id="cd03182">
    <property type="entry name" value="GST_C_GTT2_like"/>
    <property type="match status" value="1"/>
</dbReference>
<dbReference type="AlphaFoldDB" id="A0A1H2W587"/>
<evidence type="ECO:0000259" key="2">
    <source>
        <dbReference type="PROSITE" id="PS50405"/>
    </source>
</evidence>
<gene>
    <name evidence="3" type="ORF">SAMN05444358_1011678</name>
</gene>
<dbReference type="InterPro" id="IPR036282">
    <property type="entry name" value="Glutathione-S-Trfase_C_sf"/>
</dbReference>
<dbReference type="SUPFAM" id="SSF52833">
    <property type="entry name" value="Thioredoxin-like"/>
    <property type="match status" value="1"/>
</dbReference>
<dbReference type="InterPro" id="IPR036249">
    <property type="entry name" value="Thioredoxin-like_sf"/>
</dbReference>
<dbReference type="PROSITE" id="PS50405">
    <property type="entry name" value="GST_CTER"/>
    <property type="match status" value="1"/>
</dbReference>
<organism evidence="3 4">
    <name type="scientific">Ruegeria halocynthiae</name>
    <dbReference type="NCBI Taxonomy" id="985054"/>
    <lineage>
        <taxon>Bacteria</taxon>
        <taxon>Pseudomonadati</taxon>
        <taxon>Pseudomonadota</taxon>
        <taxon>Alphaproteobacteria</taxon>
        <taxon>Rhodobacterales</taxon>
        <taxon>Roseobacteraceae</taxon>
        <taxon>Ruegeria</taxon>
    </lineage>
</organism>
<sequence length="209" mass="23024">MLFYDCSTAPSPRRARMFIAEKGLEIETREISIAKGEQLSDSFRGVSPAATIPVLITDEGTTLTENLGIAAYLEARFPEPPLLGRTAEDKGEVLMWNAIAEQQGGAPIAETLRNTHPSFKDRAITGPASYAQIPELAQRGIKRVDAFFDLLETRLSDREFIAGNTFSLADITTYVFVDFARVIKKRIPTGNTATLAWFDTIQARPSAQI</sequence>
<keyword evidence="3" id="KW-0808">Transferase</keyword>
<dbReference type="Pfam" id="PF13410">
    <property type="entry name" value="GST_C_2"/>
    <property type="match status" value="1"/>
</dbReference>
<dbReference type="PANTHER" id="PTHR44051">
    <property type="entry name" value="GLUTATHIONE S-TRANSFERASE-RELATED"/>
    <property type="match status" value="1"/>
</dbReference>
<protein>
    <submittedName>
        <fullName evidence="3">Glutathione S-transferase</fullName>
    </submittedName>
</protein>
<name>A0A1H2W587_9RHOB</name>
<dbReference type="Pfam" id="PF13409">
    <property type="entry name" value="GST_N_2"/>
    <property type="match status" value="1"/>
</dbReference>
<dbReference type="STRING" id="985054.SAMN05444358_1011678"/>
<dbReference type="SFLD" id="SFLDG00358">
    <property type="entry name" value="Main_(cytGST)"/>
    <property type="match status" value="1"/>
</dbReference>
<dbReference type="RefSeq" id="WP_074735970.1">
    <property type="nucleotide sequence ID" value="NZ_FNNP01000001.1"/>
</dbReference>
<dbReference type="InterPro" id="IPR004045">
    <property type="entry name" value="Glutathione_S-Trfase_N"/>
</dbReference>
<reference evidence="4" key="1">
    <citation type="submission" date="2016-10" db="EMBL/GenBank/DDBJ databases">
        <authorList>
            <person name="Varghese N."/>
            <person name="Submissions S."/>
        </authorList>
    </citation>
    <scope>NUCLEOTIDE SEQUENCE [LARGE SCALE GENOMIC DNA]</scope>
    <source>
        <strain evidence="4">DSM 27839</strain>
    </source>
</reference>
<dbReference type="InterPro" id="IPR034345">
    <property type="entry name" value="Gtt2-like_N"/>
</dbReference>
<dbReference type="EMBL" id="FNNP01000001">
    <property type="protein sequence ID" value="SDW75718.1"/>
    <property type="molecule type" value="Genomic_DNA"/>
</dbReference>